<name>A0AAD8KPQ1_TARER</name>
<organism evidence="7 8">
    <name type="scientific">Tagetes erecta</name>
    <name type="common">African marigold</name>
    <dbReference type="NCBI Taxonomy" id="13708"/>
    <lineage>
        <taxon>Eukaryota</taxon>
        <taxon>Viridiplantae</taxon>
        <taxon>Streptophyta</taxon>
        <taxon>Embryophyta</taxon>
        <taxon>Tracheophyta</taxon>
        <taxon>Spermatophyta</taxon>
        <taxon>Magnoliopsida</taxon>
        <taxon>eudicotyledons</taxon>
        <taxon>Gunneridae</taxon>
        <taxon>Pentapetalae</taxon>
        <taxon>asterids</taxon>
        <taxon>campanulids</taxon>
        <taxon>Asterales</taxon>
        <taxon>Asteraceae</taxon>
        <taxon>Asteroideae</taxon>
        <taxon>Heliantheae alliance</taxon>
        <taxon>Tageteae</taxon>
        <taxon>Tagetes</taxon>
    </lineage>
</organism>
<dbReference type="Proteomes" id="UP001229421">
    <property type="component" value="Unassembled WGS sequence"/>
</dbReference>
<evidence type="ECO:0000259" key="6">
    <source>
        <dbReference type="Pfam" id="PF26138"/>
    </source>
</evidence>
<protein>
    <recommendedName>
        <fullName evidence="9">Myb/SANT-like domain-containing protein</fullName>
    </recommendedName>
</protein>
<evidence type="ECO:0000256" key="2">
    <source>
        <dbReference type="ARBA" id="ARBA00022723"/>
    </source>
</evidence>
<dbReference type="PANTHER" id="PTHR31704">
    <property type="entry name" value="MYB/SANT-LIKE DNA-BINDING DOMAIN PROTEIN-RELATED"/>
    <property type="match status" value="1"/>
</dbReference>
<sequence length="487" mass="56013">MAQRKPRINWQLEGVGKTFLEACIHELTLHGREGSSLKQASWKNVAEKLKQEHGFIADQRQMKNRYDYLKGKFSAWTKLKNKTGNAYNSVTNTFDFSEADWEIEIKSNKYVEALRRSPLAYPELCVQLFEGSSSHGFDSWGPSSTLPHPSEEVSDHNLNVVEDIECTQMEPPTEGASEESFVGSKNKRGPSAQDSKNKKAKIKRRFQHSTETIHRCFHEVLNAMMNFAREVIVPTSNNAITNISERHRKLKQIFPGAIGALDGTLIHASIPVDQQTCYRGRGKGECFQNVLGICDFDMIFTFVWAGWEGIAHDSRVLKEVAFNPTSNFPFPQPDKYYLCDAAYTNTRGFMTPYRNTRYWLADFRRQRALTKEERFNHAHAKLRNVIERAYGVLKARFPILKQMAPFPFSIQRDIVIACFAVHNFIRKCNIHDQLFMDFDENNMFSEIHGGESENEFVQDIEWGSHSIEYMNTLRDEIATQLISNVPN</sequence>
<dbReference type="EMBL" id="JAUHHV010000004">
    <property type="protein sequence ID" value="KAK1426703.1"/>
    <property type="molecule type" value="Genomic_DNA"/>
</dbReference>
<evidence type="ECO:0000259" key="5">
    <source>
        <dbReference type="Pfam" id="PF13359"/>
    </source>
</evidence>
<evidence type="ECO:0000259" key="4">
    <source>
        <dbReference type="Pfam" id="PF12776"/>
    </source>
</evidence>
<reference evidence="7" key="1">
    <citation type="journal article" date="2023" name="bioRxiv">
        <title>Improved chromosome-level genome assembly for marigold (Tagetes erecta).</title>
        <authorList>
            <person name="Jiang F."/>
            <person name="Yuan L."/>
            <person name="Wang S."/>
            <person name="Wang H."/>
            <person name="Xu D."/>
            <person name="Wang A."/>
            <person name="Fan W."/>
        </authorList>
    </citation>
    <scope>NUCLEOTIDE SEQUENCE</scope>
    <source>
        <strain evidence="7">WSJ</strain>
        <tissue evidence="7">Leaf</tissue>
    </source>
</reference>
<evidence type="ECO:0000313" key="7">
    <source>
        <dbReference type="EMBL" id="KAK1426703.1"/>
    </source>
</evidence>
<evidence type="ECO:0000256" key="3">
    <source>
        <dbReference type="SAM" id="MobiDB-lite"/>
    </source>
</evidence>
<keyword evidence="2" id="KW-0479">Metal-binding</keyword>
<keyword evidence="8" id="KW-1185">Reference proteome</keyword>
<comment type="cofactor">
    <cofactor evidence="1">
        <name>a divalent metal cation</name>
        <dbReference type="ChEBI" id="CHEBI:60240"/>
    </cofactor>
</comment>
<evidence type="ECO:0008006" key="9">
    <source>
        <dbReference type="Google" id="ProtNLM"/>
    </source>
</evidence>
<evidence type="ECO:0000256" key="1">
    <source>
        <dbReference type="ARBA" id="ARBA00001968"/>
    </source>
</evidence>
<dbReference type="GO" id="GO:0046872">
    <property type="term" value="F:metal ion binding"/>
    <property type="evidence" value="ECO:0007669"/>
    <property type="project" value="UniProtKB-KW"/>
</dbReference>
<feature type="domain" description="Myb/SANT-like" evidence="4">
    <location>
        <begin position="17"/>
        <end position="102"/>
    </location>
</feature>
<dbReference type="Pfam" id="PF13359">
    <property type="entry name" value="DDE_Tnp_4"/>
    <property type="match status" value="1"/>
</dbReference>
<feature type="region of interest" description="Disordered" evidence="3">
    <location>
        <begin position="170"/>
        <end position="204"/>
    </location>
</feature>
<dbReference type="Pfam" id="PF26138">
    <property type="entry name" value="DUF8040"/>
    <property type="match status" value="1"/>
</dbReference>
<dbReference type="InterPro" id="IPR024752">
    <property type="entry name" value="Myb/SANT-like_dom"/>
</dbReference>
<gene>
    <name evidence="7" type="ORF">QVD17_15382</name>
</gene>
<dbReference type="AlphaFoldDB" id="A0AAD8KPQ1"/>
<dbReference type="PANTHER" id="PTHR31704:SF48">
    <property type="entry name" value="L10-INTERACTING MYB DOMAIN-CONTAINING PROTEIN-LIKE"/>
    <property type="match status" value="1"/>
</dbReference>
<evidence type="ECO:0000313" key="8">
    <source>
        <dbReference type="Proteomes" id="UP001229421"/>
    </source>
</evidence>
<dbReference type="Pfam" id="PF12776">
    <property type="entry name" value="Myb_DNA-bind_3"/>
    <property type="match status" value="1"/>
</dbReference>
<proteinExistence type="predicted"/>
<feature type="domain" description="DUF8040" evidence="6">
    <location>
        <begin position="198"/>
        <end position="225"/>
    </location>
</feature>
<dbReference type="InterPro" id="IPR027806">
    <property type="entry name" value="HARBI1_dom"/>
</dbReference>
<dbReference type="InterPro" id="IPR058353">
    <property type="entry name" value="DUF8040"/>
</dbReference>
<feature type="domain" description="DDE Tnp4" evidence="5">
    <location>
        <begin position="261"/>
        <end position="423"/>
    </location>
</feature>
<accession>A0AAD8KPQ1</accession>
<comment type="caution">
    <text evidence="7">The sequence shown here is derived from an EMBL/GenBank/DDBJ whole genome shotgun (WGS) entry which is preliminary data.</text>
</comment>